<feature type="transmembrane region" description="Helical" evidence="1">
    <location>
        <begin position="28"/>
        <end position="50"/>
    </location>
</feature>
<name>A0A1Z8B2U1_9FLAO</name>
<comment type="caution">
    <text evidence="2">The sequence shown here is derived from an EMBL/GenBank/DDBJ whole genome shotgun (WGS) entry which is preliminary data.</text>
</comment>
<dbReference type="Proteomes" id="UP000196102">
    <property type="component" value="Unassembled WGS sequence"/>
</dbReference>
<keyword evidence="1" id="KW-0812">Transmembrane</keyword>
<accession>A0A1Z8B2U1</accession>
<evidence type="ECO:0008006" key="4">
    <source>
        <dbReference type="Google" id="ProtNLM"/>
    </source>
</evidence>
<feature type="transmembrane region" description="Helical" evidence="1">
    <location>
        <begin position="168"/>
        <end position="185"/>
    </location>
</feature>
<protein>
    <recommendedName>
        <fullName evidence="4">DoxX family protein</fullName>
    </recommendedName>
</protein>
<reference evidence="3" key="1">
    <citation type="journal article" date="2017" name="Proc. Natl. Acad. Sci. U.S.A.">
        <title>Simulation of Deepwater Horizon oil plume reveals substrate specialization within a complex community of hydrocarbon-degraders.</title>
        <authorList>
            <person name="Hu P."/>
            <person name="Dubinsky E.A."/>
            <person name="Probst A.J."/>
            <person name="Wang J."/>
            <person name="Sieber C.M.K."/>
            <person name="Tom L.M."/>
            <person name="Gardinali P."/>
            <person name="Banfield J.F."/>
            <person name="Atlas R.M."/>
            <person name="Andersen G.L."/>
        </authorList>
    </citation>
    <scope>NUCLEOTIDE SEQUENCE [LARGE SCALE GENOMIC DNA]</scope>
</reference>
<evidence type="ECO:0000256" key="1">
    <source>
        <dbReference type="SAM" id="Phobius"/>
    </source>
</evidence>
<keyword evidence="1" id="KW-0472">Membrane</keyword>
<feature type="transmembrane region" description="Helical" evidence="1">
    <location>
        <begin position="143"/>
        <end position="162"/>
    </location>
</feature>
<proteinExistence type="predicted"/>
<dbReference type="AlphaFoldDB" id="A0A1Z8B2U1"/>
<gene>
    <name evidence="2" type="ORF">A9Q93_05365</name>
</gene>
<dbReference type="EMBL" id="MAAX01000088">
    <property type="protein sequence ID" value="OUS16738.1"/>
    <property type="molecule type" value="Genomic_DNA"/>
</dbReference>
<organism evidence="2 3">
    <name type="scientific">Nonlabens dokdonensis</name>
    <dbReference type="NCBI Taxonomy" id="328515"/>
    <lineage>
        <taxon>Bacteria</taxon>
        <taxon>Pseudomonadati</taxon>
        <taxon>Bacteroidota</taxon>
        <taxon>Flavobacteriia</taxon>
        <taxon>Flavobacteriales</taxon>
        <taxon>Flavobacteriaceae</taxon>
        <taxon>Nonlabens</taxon>
    </lineage>
</organism>
<feature type="transmembrane region" description="Helical" evidence="1">
    <location>
        <begin position="217"/>
        <end position="239"/>
    </location>
</feature>
<feature type="transmembrane region" description="Helical" evidence="1">
    <location>
        <begin position="109"/>
        <end position="136"/>
    </location>
</feature>
<feature type="transmembrane region" description="Helical" evidence="1">
    <location>
        <begin position="62"/>
        <end position="89"/>
    </location>
</feature>
<evidence type="ECO:0000313" key="2">
    <source>
        <dbReference type="EMBL" id="OUS16738.1"/>
    </source>
</evidence>
<sequence>MLVWIGENIFETSGRLELESTGSGDDTMAWLSLFLQFAVAIVGFIIWSVLDRRRSSYNDLFYWFRTILRVFVSFFMILYGFAKVFLVQFNEPSLLDLLQPFGDMSPMGLAWAYMGYSPAFEVFTGLLEVIAGFLLISKRTQTLGALFVVGIMTHVAVMNLCFDIPVKIFSIHLALMGLVLLLSDIKRFQYVFFRKHNIKLSTDYRPINPRFNKAIRVFKICSLSFIILGAIALRGLIYLEQRKDQIRDEFYGIWEVETFIKNGDTIPPLTTIDDRWRYMIMETKGSTVVKKMNDSIDFYYFKVDSIKNSISIYKEDNTEAANNFYIEQKDSLHLKIKGLLDQDSLKIHLKAIDLKDFTLINRGFHWVNETPYNK</sequence>
<evidence type="ECO:0000313" key="3">
    <source>
        <dbReference type="Proteomes" id="UP000196102"/>
    </source>
</evidence>
<keyword evidence="1" id="KW-1133">Transmembrane helix</keyword>